<protein>
    <recommendedName>
        <fullName evidence="4">S-adenosyl-L-methionine-dependent methyltransferase</fullName>
        <ecNumber evidence="4">2.1.1.-</ecNumber>
    </recommendedName>
</protein>
<proteinExistence type="inferred from homology"/>
<evidence type="ECO:0000313" key="6">
    <source>
        <dbReference type="Proteomes" id="UP000054624"/>
    </source>
</evidence>
<dbReference type="AlphaFoldDB" id="A0A158B8E6"/>
<evidence type="ECO:0000256" key="4">
    <source>
        <dbReference type="RuleBase" id="RU362030"/>
    </source>
</evidence>
<keyword evidence="6" id="KW-1185">Reference proteome</keyword>
<evidence type="ECO:0000256" key="3">
    <source>
        <dbReference type="ARBA" id="ARBA00022679"/>
    </source>
</evidence>
<dbReference type="EC" id="2.1.1.-" evidence="4"/>
<dbReference type="SUPFAM" id="SSF53335">
    <property type="entry name" value="S-adenosyl-L-methionine-dependent methyltransferases"/>
    <property type="match status" value="1"/>
</dbReference>
<dbReference type="EMBL" id="FCOI02000012">
    <property type="protein sequence ID" value="SAK66354.1"/>
    <property type="molecule type" value="Genomic_DNA"/>
</dbReference>
<gene>
    <name evidence="5" type="ORF">AWB76_03818</name>
</gene>
<organism evidence="5 6">
    <name type="scientific">Caballeronia temeraria</name>
    <dbReference type="NCBI Taxonomy" id="1777137"/>
    <lineage>
        <taxon>Bacteria</taxon>
        <taxon>Pseudomonadati</taxon>
        <taxon>Pseudomonadota</taxon>
        <taxon>Betaproteobacteria</taxon>
        <taxon>Burkholderiales</taxon>
        <taxon>Burkholderiaceae</taxon>
        <taxon>Caballeronia</taxon>
    </lineage>
</organism>
<name>A0A158B8E6_9BURK</name>
<accession>A0A158B8E6</accession>
<dbReference type="Proteomes" id="UP000054624">
    <property type="component" value="Unassembled WGS sequence"/>
</dbReference>
<dbReference type="InterPro" id="IPR007213">
    <property type="entry name" value="Ppm1/Ppm2/Tcmp"/>
</dbReference>
<evidence type="ECO:0000256" key="2">
    <source>
        <dbReference type="ARBA" id="ARBA00022603"/>
    </source>
</evidence>
<evidence type="ECO:0000313" key="5">
    <source>
        <dbReference type="EMBL" id="SAK66354.1"/>
    </source>
</evidence>
<keyword evidence="2 4" id="KW-0489">Methyltransferase</keyword>
<keyword evidence="3" id="KW-0808">Transferase</keyword>
<sequence length="286" mass="31690">MNDNTNAAPDSTAARVAMWRALHVQADAPPHVLDDTIGLDLLSPDANWRERGDMNPQFTRPFRASIVGRARFIEDLVVEHVDRGVAQYVILGAGLDSFAQRKPEIASRLKMFEVDPPGPQAWKRRRLIELGHGVPDWLRFVPVDFEAGESWHERLVDNGFDESRPVIVVSTGVSMYLTKEANAATLREVAGFAPGSIFAMTFLLPLELADPEVRPGLEMAEKGARASGTPFISFFTPAQIQTLARDAGFSDARHVSADDLTQRYFADRTDGLRPPRNAEELLIAMI</sequence>
<dbReference type="Pfam" id="PF04072">
    <property type="entry name" value="LCM"/>
    <property type="match status" value="1"/>
</dbReference>
<reference evidence="6" key="1">
    <citation type="submission" date="2016-01" db="EMBL/GenBank/DDBJ databases">
        <authorList>
            <person name="Peeters Charlotte."/>
        </authorList>
    </citation>
    <scope>NUCLEOTIDE SEQUENCE [LARGE SCALE GENOMIC DNA]</scope>
</reference>
<evidence type="ECO:0000256" key="1">
    <source>
        <dbReference type="ARBA" id="ARBA00008138"/>
    </source>
</evidence>
<dbReference type="InterPro" id="IPR011610">
    <property type="entry name" value="SAM_mthyl_Trfase_ML2640-like"/>
</dbReference>
<dbReference type="Gene3D" id="3.40.50.150">
    <property type="entry name" value="Vaccinia Virus protein VP39"/>
    <property type="match status" value="1"/>
</dbReference>
<dbReference type="OrthoDB" id="9806164at2"/>
<dbReference type="GO" id="GO:0008168">
    <property type="term" value="F:methyltransferase activity"/>
    <property type="evidence" value="ECO:0007669"/>
    <property type="project" value="UniProtKB-UniRule"/>
</dbReference>
<dbReference type="NCBIfam" id="TIGR00027">
    <property type="entry name" value="mthyl_TIGR00027"/>
    <property type="match status" value="1"/>
</dbReference>
<comment type="similarity">
    <text evidence="1 4">Belongs to the UPF0677 family.</text>
</comment>
<dbReference type="RefSeq" id="WP_061161628.1">
    <property type="nucleotide sequence ID" value="NZ_FCOI02000012.1"/>
</dbReference>
<keyword evidence="4" id="KW-0949">S-adenosyl-L-methionine</keyword>
<dbReference type="InterPro" id="IPR029063">
    <property type="entry name" value="SAM-dependent_MTases_sf"/>
</dbReference>
<dbReference type="PANTHER" id="PTHR43619">
    <property type="entry name" value="S-ADENOSYL-L-METHIONINE-DEPENDENT METHYLTRANSFERASE YKTD-RELATED"/>
    <property type="match status" value="1"/>
</dbReference>
<dbReference type="GO" id="GO:0032259">
    <property type="term" value="P:methylation"/>
    <property type="evidence" value="ECO:0007669"/>
    <property type="project" value="UniProtKB-KW"/>
</dbReference>
<dbReference type="STRING" id="1777137.AWB76_03818"/>
<dbReference type="PANTHER" id="PTHR43619:SF2">
    <property type="entry name" value="S-ADENOSYL-L-METHIONINE-DEPENDENT METHYLTRANSFERASES SUPERFAMILY PROTEIN"/>
    <property type="match status" value="1"/>
</dbReference>
<comment type="function">
    <text evidence="4">Exhibits S-adenosyl-L-methionine-dependent methyltransferase activity.</text>
</comment>